<keyword evidence="2" id="KW-0489">Methyltransferase</keyword>
<gene>
    <name evidence="2" type="ORF">E1261_33550</name>
</gene>
<keyword evidence="2" id="KW-0808">Transferase</keyword>
<dbReference type="Pfam" id="PF13649">
    <property type="entry name" value="Methyltransf_25"/>
    <property type="match status" value="1"/>
</dbReference>
<dbReference type="OrthoDB" id="9782855at2"/>
<dbReference type="RefSeq" id="WP_132413710.1">
    <property type="nucleotide sequence ID" value="NZ_SMKA01000221.1"/>
</dbReference>
<evidence type="ECO:0000313" key="2">
    <source>
        <dbReference type="EMBL" id="TDC21366.1"/>
    </source>
</evidence>
<dbReference type="InterPro" id="IPR029063">
    <property type="entry name" value="SAM-dependent_MTases_sf"/>
</dbReference>
<keyword evidence="3" id="KW-1185">Reference proteome</keyword>
<dbReference type="GO" id="GO:0008168">
    <property type="term" value="F:methyltransferase activity"/>
    <property type="evidence" value="ECO:0007669"/>
    <property type="project" value="UniProtKB-KW"/>
</dbReference>
<reference evidence="2 3" key="1">
    <citation type="submission" date="2019-03" db="EMBL/GenBank/DDBJ databases">
        <title>Draft genome sequences of novel Actinobacteria.</title>
        <authorList>
            <person name="Sahin N."/>
            <person name="Ay H."/>
            <person name="Saygin H."/>
        </authorList>
    </citation>
    <scope>NUCLEOTIDE SEQUENCE [LARGE SCALE GENOMIC DNA]</scope>
    <source>
        <strain evidence="2 3">JCM 30547</strain>
    </source>
</reference>
<dbReference type="SUPFAM" id="SSF53335">
    <property type="entry name" value="S-adenosyl-L-methionine-dependent methyltransferases"/>
    <property type="match status" value="1"/>
</dbReference>
<proteinExistence type="predicted"/>
<dbReference type="Gene3D" id="3.40.50.150">
    <property type="entry name" value="Vaccinia Virus protein VP39"/>
    <property type="match status" value="1"/>
</dbReference>
<dbReference type="EMBL" id="SMKA01000221">
    <property type="protein sequence ID" value="TDC21366.1"/>
    <property type="molecule type" value="Genomic_DNA"/>
</dbReference>
<evidence type="ECO:0000313" key="3">
    <source>
        <dbReference type="Proteomes" id="UP000295075"/>
    </source>
</evidence>
<organism evidence="2 3">
    <name type="scientific">Kribbella albertanoniae</name>
    <dbReference type="NCBI Taxonomy" id="1266829"/>
    <lineage>
        <taxon>Bacteria</taxon>
        <taxon>Bacillati</taxon>
        <taxon>Actinomycetota</taxon>
        <taxon>Actinomycetes</taxon>
        <taxon>Propionibacteriales</taxon>
        <taxon>Kribbellaceae</taxon>
        <taxon>Kribbella</taxon>
    </lineage>
</organism>
<dbReference type="InterPro" id="IPR041698">
    <property type="entry name" value="Methyltransf_25"/>
</dbReference>
<accession>A0A4R4PHM7</accession>
<comment type="caution">
    <text evidence="2">The sequence shown here is derived from an EMBL/GenBank/DDBJ whole genome shotgun (WGS) entry which is preliminary data.</text>
</comment>
<protein>
    <submittedName>
        <fullName evidence="2">Methyltransferase domain-containing protein</fullName>
    </submittedName>
</protein>
<dbReference type="AlphaFoldDB" id="A0A4R4PHM7"/>
<sequence>MPPTPDNDLQNAFSRERDLRNALTRERYPRSSKYDPAWIVDVPMGPHPLWCVESLMEVMTLEPGMRILDLGCGAAVSSIFLAREYGVEVWAADLWTDPTDNWERIRTWDVADRVHPIRAEARELPFARGFFDAVVSIGAYHYFGTEARYLAYLLEFLKPHGSVGFVTTALNHDPGATLPPYLAKRWTPDFFTWQSPKWWRNHWQRTELVDIDTADMVPGGWDDWLQWLRACEIVDRGYAPDADMLEADQGELLGLVRMLAHRR</sequence>
<dbReference type="CDD" id="cd02440">
    <property type="entry name" value="AdoMet_MTases"/>
    <property type="match status" value="1"/>
</dbReference>
<name>A0A4R4PHM7_9ACTN</name>
<feature type="domain" description="Methyltransferase" evidence="1">
    <location>
        <begin position="67"/>
        <end position="161"/>
    </location>
</feature>
<dbReference type="GO" id="GO:0032259">
    <property type="term" value="P:methylation"/>
    <property type="evidence" value="ECO:0007669"/>
    <property type="project" value="UniProtKB-KW"/>
</dbReference>
<dbReference type="Proteomes" id="UP000295075">
    <property type="component" value="Unassembled WGS sequence"/>
</dbReference>
<evidence type="ECO:0000259" key="1">
    <source>
        <dbReference type="Pfam" id="PF13649"/>
    </source>
</evidence>